<comment type="caution">
    <text evidence="1">The sequence shown here is derived from an EMBL/GenBank/DDBJ whole genome shotgun (WGS) entry which is preliminary data.</text>
</comment>
<gene>
    <name evidence="1" type="ORF">I4F81_010310</name>
</gene>
<evidence type="ECO:0000313" key="1">
    <source>
        <dbReference type="EMBL" id="KAK1867811.1"/>
    </source>
</evidence>
<dbReference type="Proteomes" id="UP000798662">
    <property type="component" value="Chromosome 3"/>
</dbReference>
<evidence type="ECO:0000313" key="2">
    <source>
        <dbReference type="Proteomes" id="UP000798662"/>
    </source>
</evidence>
<name>A0ACC3CC23_PYRYE</name>
<sequence>MLSALGADGDGGAVPDAASGASGGGGGGGGGEQRPPPPPPATPLRPPRSRGAPATAATAAPCRPARNMDPRRRISGDPSACHVTRVRQATPKRSRRNHHRSPSQTRLRPCTLAAKTPPAPGRPLPAAAMAAGCRTGGAPRPPRRRHRQS</sequence>
<protein>
    <submittedName>
        <fullName evidence="1">Uncharacterized protein</fullName>
    </submittedName>
</protein>
<reference evidence="1" key="1">
    <citation type="submission" date="2019-11" db="EMBL/GenBank/DDBJ databases">
        <title>Nori genome reveals adaptations in red seaweeds to the harsh intertidal environment.</title>
        <authorList>
            <person name="Wang D."/>
            <person name="Mao Y."/>
        </authorList>
    </citation>
    <scope>NUCLEOTIDE SEQUENCE</scope>
    <source>
        <tissue evidence="1">Gametophyte</tissue>
    </source>
</reference>
<keyword evidence="2" id="KW-1185">Reference proteome</keyword>
<proteinExistence type="predicted"/>
<organism evidence="1 2">
    <name type="scientific">Pyropia yezoensis</name>
    <name type="common">Susabi-nori</name>
    <name type="synonym">Porphyra yezoensis</name>
    <dbReference type="NCBI Taxonomy" id="2788"/>
    <lineage>
        <taxon>Eukaryota</taxon>
        <taxon>Rhodophyta</taxon>
        <taxon>Bangiophyceae</taxon>
        <taxon>Bangiales</taxon>
        <taxon>Bangiaceae</taxon>
        <taxon>Pyropia</taxon>
    </lineage>
</organism>
<dbReference type="EMBL" id="CM020620">
    <property type="protein sequence ID" value="KAK1867811.1"/>
    <property type="molecule type" value="Genomic_DNA"/>
</dbReference>
<accession>A0ACC3CC23</accession>